<dbReference type="InterPro" id="IPR053230">
    <property type="entry name" value="Trans_reg_galc"/>
</dbReference>
<dbReference type="GO" id="GO:0008270">
    <property type="term" value="F:zinc ion binding"/>
    <property type="evidence" value="ECO:0007669"/>
    <property type="project" value="InterPro"/>
</dbReference>
<dbReference type="Pfam" id="PF00172">
    <property type="entry name" value="Zn_clus"/>
    <property type="match status" value="1"/>
</dbReference>
<sequence>MNMPSTPLGQRKVAIPRLQRPGQGPHTIKDRRRVPRACTACRSHKIKCTGERPLCKHCAATSRDCIYIMPRKDRLKIITERCLQMAGLLKGLRNSANAEDNVRIADILIAVEEETSELRQTTISDPDTDVYGSTEGREVCNVDQEHELSGESLDLLDENLHKDERARATGYVGKNSEVQWLRSVALAQAERPNEDEAGTLFQSRRSYAPGNEQVSTFSYWVDGEHVDVDFFVDPYELPPQDMADRLLKCYLLKVQDSFPIFPRKTFEDQFHRYFHAIRNGRPLGLSAKWQAILNLVFAIGAKYSHLSKASWRADERDHLIYQARARAFGMNEGTITNHSDLQQIQALGLLSFYWLTTGQVSRAWTVIGLALRFGYSLGLHVRNEDPSATASTRETLVRTWWSLYSLERTLSIITGRPSMIADSCCSVPLPLPVAEDNITEDTEATLRLRKRSTTTFSPTVPTFANSSTVAFESPGNPIGPDTMEPNSGSYFKAAVQLSIITQSVLTSLYSAETMIRSHAELQQDMSQLSLRLDLWINSLPLEFNFQRPPSESSEPFMRERTLLGFKFCSAKMLLTRPCLTARRSTWREANEISFAKRMANACLDAAITVVKFLPNEPRSDLIAEHGPWWCIVHHVMQAVSVILLALSHSSTTSHDPIVLIQSTKKAVCWLRIVQDPVAERASHVALGLLDVVARRYGIDVSDLWNLGIGDVLNPRGHPDLPVSDAFMPPCLPAHIGSMAAPPTAHATIGPYTGYDAVMTDPPFSPHYGVANDSGSYYMARS</sequence>
<dbReference type="CDD" id="cd00067">
    <property type="entry name" value="GAL4"/>
    <property type="match status" value="1"/>
</dbReference>
<proteinExistence type="predicted"/>
<evidence type="ECO:0000256" key="1">
    <source>
        <dbReference type="ARBA" id="ARBA00022723"/>
    </source>
</evidence>
<dbReference type="Pfam" id="PF04082">
    <property type="entry name" value="Fungal_trans"/>
    <property type="match status" value="1"/>
</dbReference>
<dbReference type="InterPro" id="IPR036864">
    <property type="entry name" value="Zn2-C6_fun-type_DNA-bd_sf"/>
</dbReference>
<keyword evidence="2" id="KW-0539">Nucleus</keyword>
<dbReference type="OrthoDB" id="5296287at2759"/>
<dbReference type="CDD" id="cd12148">
    <property type="entry name" value="fungal_TF_MHR"/>
    <property type="match status" value="1"/>
</dbReference>
<dbReference type="EMBL" id="JAGMVJ010000005">
    <property type="protein sequence ID" value="KAH7090694.1"/>
    <property type="molecule type" value="Genomic_DNA"/>
</dbReference>
<dbReference type="PROSITE" id="PS50048">
    <property type="entry name" value="ZN2_CY6_FUNGAL_2"/>
    <property type="match status" value="1"/>
</dbReference>
<dbReference type="PANTHER" id="PTHR47654">
    <property type="entry name" value="ZN(II)2CYS6 TRANSCRIPTION FACTOR (EUROFUNG)-RELATED"/>
    <property type="match status" value="1"/>
</dbReference>
<dbReference type="Proteomes" id="UP000813461">
    <property type="component" value="Unassembled WGS sequence"/>
</dbReference>
<reference evidence="4" key="1">
    <citation type="journal article" date="2021" name="Nat. Commun.">
        <title>Genetic determinants of endophytism in the Arabidopsis root mycobiome.</title>
        <authorList>
            <person name="Mesny F."/>
            <person name="Miyauchi S."/>
            <person name="Thiergart T."/>
            <person name="Pickel B."/>
            <person name="Atanasova L."/>
            <person name="Karlsson M."/>
            <person name="Huettel B."/>
            <person name="Barry K.W."/>
            <person name="Haridas S."/>
            <person name="Chen C."/>
            <person name="Bauer D."/>
            <person name="Andreopoulos W."/>
            <person name="Pangilinan J."/>
            <person name="LaButti K."/>
            <person name="Riley R."/>
            <person name="Lipzen A."/>
            <person name="Clum A."/>
            <person name="Drula E."/>
            <person name="Henrissat B."/>
            <person name="Kohler A."/>
            <person name="Grigoriev I.V."/>
            <person name="Martin F.M."/>
            <person name="Hacquard S."/>
        </authorList>
    </citation>
    <scope>NUCLEOTIDE SEQUENCE</scope>
    <source>
        <strain evidence="4">MPI-SDFR-AT-0120</strain>
    </source>
</reference>
<comment type="caution">
    <text evidence="4">The sequence shown here is derived from an EMBL/GenBank/DDBJ whole genome shotgun (WGS) entry which is preliminary data.</text>
</comment>
<evidence type="ECO:0000313" key="5">
    <source>
        <dbReference type="Proteomes" id="UP000813461"/>
    </source>
</evidence>
<organism evidence="4 5">
    <name type="scientific">Paraphoma chrysanthemicola</name>
    <dbReference type="NCBI Taxonomy" id="798071"/>
    <lineage>
        <taxon>Eukaryota</taxon>
        <taxon>Fungi</taxon>
        <taxon>Dikarya</taxon>
        <taxon>Ascomycota</taxon>
        <taxon>Pezizomycotina</taxon>
        <taxon>Dothideomycetes</taxon>
        <taxon>Pleosporomycetidae</taxon>
        <taxon>Pleosporales</taxon>
        <taxon>Pleosporineae</taxon>
        <taxon>Phaeosphaeriaceae</taxon>
        <taxon>Paraphoma</taxon>
    </lineage>
</organism>
<gene>
    <name evidence="4" type="ORF">FB567DRAFT_520471</name>
</gene>
<dbReference type="SUPFAM" id="SSF57701">
    <property type="entry name" value="Zn2/Cys6 DNA-binding domain"/>
    <property type="match status" value="1"/>
</dbReference>
<dbReference type="Gene3D" id="4.10.240.10">
    <property type="entry name" value="Zn(2)-C6 fungal-type DNA-binding domain"/>
    <property type="match status" value="1"/>
</dbReference>
<dbReference type="PANTHER" id="PTHR47654:SF5">
    <property type="entry name" value="TRANSCRIPTION FACTOR DOMAIN-CONTAINING PROTEIN"/>
    <property type="match status" value="1"/>
</dbReference>
<accession>A0A8K0R9G4</accession>
<feature type="domain" description="Zn(2)-C6 fungal-type" evidence="3">
    <location>
        <begin position="37"/>
        <end position="67"/>
    </location>
</feature>
<evidence type="ECO:0000313" key="4">
    <source>
        <dbReference type="EMBL" id="KAH7090694.1"/>
    </source>
</evidence>
<dbReference type="GO" id="GO:0003677">
    <property type="term" value="F:DNA binding"/>
    <property type="evidence" value="ECO:0007669"/>
    <property type="project" value="InterPro"/>
</dbReference>
<keyword evidence="1" id="KW-0479">Metal-binding</keyword>
<dbReference type="AlphaFoldDB" id="A0A8K0R9G4"/>
<name>A0A8K0R9G4_9PLEO</name>
<dbReference type="SMART" id="SM00066">
    <property type="entry name" value="GAL4"/>
    <property type="match status" value="1"/>
</dbReference>
<dbReference type="SMART" id="SM00906">
    <property type="entry name" value="Fungal_trans"/>
    <property type="match status" value="1"/>
</dbReference>
<dbReference type="GO" id="GO:0006351">
    <property type="term" value="P:DNA-templated transcription"/>
    <property type="evidence" value="ECO:0007669"/>
    <property type="project" value="InterPro"/>
</dbReference>
<keyword evidence="5" id="KW-1185">Reference proteome</keyword>
<evidence type="ECO:0000256" key="2">
    <source>
        <dbReference type="ARBA" id="ARBA00023242"/>
    </source>
</evidence>
<protein>
    <submittedName>
        <fullName evidence="4">C6 transcription factor-like protein</fullName>
    </submittedName>
</protein>
<dbReference type="InterPro" id="IPR001138">
    <property type="entry name" value="Zn2Cys6_DnaBD"/>
</dbReference>
<dbReference type="PROSITE" id="PS00463">
    <property type="entry name" value="ZN2_CY6_FUNGAL_1"/>
    <property type="match status" value="1"/>
</dbReference>
<dbReference type="GO" id="GO:0000981">
    <property type="term" value="F:DNA-binding transcription factor activity, RNA polymerase II-specific"/>
    <property type="evidence" value="ECO:0007669"/>
    <property type="project" value="InterPro"/>
</dbReference>
<evidence type="ECO:0000259" key="3">
    <source>
        <dbReference type="PROSITE" id="PS50048"/>
    </source>
</evidence>
<dbReference type="InterPro" id="IPR007219">
    <property type="entry name" value="XnlR_reg_dom"/>
</dbReference>